<dbReference type="FunFam" id="3.40.50.1820:FF:000065">
    <property type="entry name" value="Phospholipase A1-II 3"/>
    <property type="match status" value="1"/>
</dbReference>
<name>A0A5N6MBI7_9ASTR</name>
<dbReference type="EC" id="3.1.1.-" evidence="5"/>
<keyword evidence="8" id="KW-1185">Reference proteome</keyword>
<protein>
    <recommendedName>
        <fullName evidence="5">Phospholipase A1</fullName>
        <ecNumber evidence="5">3.1.1.-</ecNumber>
    </recommendedName>
</protein>
<dbReference type="InterPro" id="IPR033556">
    <property type="entry name" value="PLA"/>
</dbReference>
<comment type="caution">
    <text evidence="7">The sequence shown here is derived from an EMBL/GenBank/DDBJ whole genome shotgun (WGS) entry which is preliminary data.</text>
</comment>
<gene>
    <name evidence="7" type="ORF">E3N88_33323</name>
</gene>
<accession>A0A5N6MBI7</accession>
<dbReference type="GO" id="GO:0005737">
    <property type="term" value="C:cytoplasm"/>
    <property type="evidence" value="ECO:0007669"/>
    <property type="project" value="UniProtKB-ARBA"/>
</dbReference>
<proteinExistence type="inferred from homology"/>
<evidence type="ECO:0000313" key="8">
    <source>
        <dbReference type="Proteomes" id="UP000326396"/>
    </source>
</evidence>
<feature type="domain" description="Fungal lipase-type" evidence="6">
    <location>
        <begin position="138"/>
        <end position="298"/>
    </location>
</feature>
<evidence type="ECO:0000256" key="5">
    <source>
        <dbReference type="RuleBase" id="RU367093"/>
    </source>
</evidence>
<keyword evidence="3 5" id="KW-0442">Lipid degradation</keyword>
<organism evidence="7 8">
    <name type="scientific">Mikania micrantha</name>
    <name type="common">bitter vine</name>
    <dbReference type="NCBI Taxonomy" id="192012"/>
    <lineage>
        <taxon>Eukaryota</taxon>
        <taxon>Viridiplantae</taxon>
        <taxon>Streptophyta</taxon>
        <taxon>Embryophyta</taxon>
        <taxon>Tracheophyta</taxon>
        <taxon>Spermatophyta</taxon>
        <taxon>Magnoliopsida</taxon>
        <taxon>eudicotyledons</taxon>
        <taxon>Gunneridae</taxon>
        <taxon>Pentapetalae</taxon>
        <taxon>asterids</taxon>
        <taxon>campanulids</taxon>
        <taxon>Asterales</taxon>
        <taxon>Asteraceae</taxon>
        <taxon>Asteroideae</taxon>
        <taxon>Heliantheae alliance</taxon>
        <taxon>Eupatorieae</taxon>
        <taxon>Mikania</taxon>
    </lineage>
</organism>
<evidence type="ECO:0000256" key="3">
    <source>
        <dbReference type="ARBA" id="ARBA00022963"/>
    </source>
</evidence>
<keyword evidence="2 5" id="KW-0378">Hydrolase</keyword>
<dbReference type="PANTHER" id="PTHR31828:SF52">
    <property type="entry name" value="PHOSPHOLIPASE A1"/>
    <property type="match status" value="1"/>
</dbReference>
<reference evidence="7 8" key="1">
    <citation type="submission" date="2019-05" db="EMBL/GenBank/DDBJ databases">
        <title>Mikania micrantha, genome provides insights into the molecular mechanism of rapid growth.</title>
        <authorList>
            <person name="Liu B."/>
        </authorList>
    </citation>
    <scope>NUCLEOTIDE SEQUENCE [LARGE SCALE GENOMIC DNA]</scope>
    <source>
        <strain evidence="7">NLD-2019</strain>
        <tissue evidence="7">Leaf</tissue>
    </source>
</reference>
<sequence>MDHDDYIAKNWRKLNGEDHWKESLDPPSTHLRTYINHYGEMAEATYDAYIQTSHSKNAGNCKYARTNLLKQCGLLQGRPLNQYKVTKYLYAMSAVTLPGAFVFSSDTSPWSKKSNWMGFIAVATDDGKKVLGRRDILVAWRGTVNPSDMIYDSELNLVSAPIVFGSQYKDDDPKIHQGWYSIYTTSDQNSRYNKSSARDQALEEIKKLVNEYRHEDISMTLTGHSMGAAVATLNAIDIVLNGLNKQSYIPAKSCPVTVFGFGSAKVGNSGFKKVFNSMKDLYCLRISNTPDVVPKFPTLGYSDVGTELVIDTLKSPYLKGPGNPVVWHNMESYMHGVAGVQTGILGGFKLEINRDLSLVNKFGDILDDKYGVPPSWWTEENMGMVQKHDGTWELKDHEEDIEP</sequence>
<dbReference type="PANTHER" id="PTHR31828">
    <property type="entry name" value="PHOSPHOLIPASE A1-IIGAMMA"/>
    <property type="match status" value="1"/>
</dbReference>
<keyword evidence="4 5" id="KW-0443">Lipid metabolism</keyword>
<dbReference type="Gene3D" id="3.40.50.1820">
    <property type="entry name" value="alpha/beta hydrolase"/>
    <property type="match status" value="1"/>
</dbReference>
<dbReference type="InterPro" id="IPR002921">
    <property type="entry name" value="Fungal_lipase-type"/>
</dbReference>
<dbReference type="Proteomes" id="UP000326396">
    <property type="component" value="Linkage Group LG6"/>
</dbReference>
<dbReference type="OrthoDB" id="438440at2759"/>
<dbReference type="Pfam" id="PF01764">
    <property type="entry name" value="Lipase_3"/>
    <property type="match status" value="1"/>
</dbReference>
<dbReference type="SUPFAM" id="SSF53474">
    <property type="entry name" value="alpha/beta-Hydrolases"/>
    <property type="match status" value="1"/>
</dbReference>
<evidence type="ECO:0000256" key="4">
    <source>
        <dbReference type="ARBA" id="ARBA00023098"/>
    </source>
</evidence>
<dbReference type="GO" id="GO:0016042">
    <property type="term" value="P:lipid catabolic process"/>
    <property type="evidence" value="ECO:0007669"/>
    <property type="project" value="UniProtKB-UniRule"/>
</dbReference>
<evidence type="ECO:0000256" key="1">
    <source>
        <dbReference type="ARBA" id="ARBA00010701"/>
    </source>
</evidence>
<comment type="function">
    <text evidence="5">Acylhydrolase that catalyzes the hydrolysis of phospholipids at the sn-1 position.</text>
</comment>
<dbReference type="InterPro" id="IPR029058">
    <property type="entry name" value="AB_hydrolase_fold"/>
</dbReference>
<dbReference type="EMBL" id="SZYD01000016">
    <property type="protein sequence ID" value="KAD3337802.1"/>
    <property type="molecule type" value="Genomic_DNA"/>
</dbReference>
<dbReference type="AlphaFoldDB" id="A0A5N6MBI7"/>
<evidence type="ECO:0000259" key="6">
    <source>
        <dbReference type="Pfam" id="PF01764"/>
    </source>
</evidence>
<dbReference type="GO" id="GO:0008970">
    <property type="term" value="F:phospholipase A1 activity"/>
    <property type="evidence" value="ECO:0007669"/>
    <property type="project" value="UniProtKB-UniRule"/>
</dbReference>
<comment type="similarity">
    <text evidence="1 5">Belongs to the AB hydrolase superfamily. Lipase family.</text>
</comment>
<evidence type="ECO:0000313" key="7">
    <source>
        <dbReference type="EMBL" id="KAD3337802.1"/>
    </source>
</evidence>
<dbReference type="CDD" id="cd00519">
    <property type="entry name" value="Lipase_3"/>
    <property type="match status" value="1"/>
</dbReference>
<evidence type="ECO:0000256" key="2">
    <source>
        <dbReference type="ARBA" id="ARBA00022801"/>
    </source>
</evidence>